<dbReference type="RefSeq" id="WP_222990134.1">
    <property type="nucleotide sequence ID" value="NZ_JAINVV010000004.1"/>
</dbReference>
<name>A0ABS7PRS4_9SPHN</name>
<evidence type="ECO:0000256" key="1">
    <source>
        <dbReference type="ARBA" id="ARBA00022801"/>
    </source>
</evidence>
<evidence type="ECO:0000313" key="4">
    <source>
        <dbReference type="Proteomes" id="UP000706039"/>
    </source>
</evidence>
<evidence type="ECO:0000313" key="3">
    <source>
        <dbReference type="EMBL" id="MBY8823112.1"/>
    </source>
</evidence>
<dbReference type="EMBL" id="JAINVV010000004">
    <property type="protein sequence ID" value="MBY8823112.1"/>
    <property type="molecule type" value="Genomic_DNA"/>
</dbReference>
<dbReference type="Pfam" id="PF12697">
    <property type="entry name" value="Abhydrolase_6"/>
    <property type="match status" value="1"/>
</dbReference>
<dbReference type="PRINTS" id="PR00111">
    <property type="entry name" value="ABHYDROLASE"/>
</dbReference>
<accession>A0ABS7PRS4</accession>
<dbReference type="SUPFAM" id="SSF53474">
    <property type="entry name" value="alpha/beta-Hydrolases"/>
    <property type="match status" value="1"/>
</dbReference>
<gene>
    <name evidence="3" type="ORF">K7G82_12470</name>
</gene>
<sequence>MAAYSDGYWWSNDNLRLHYRDYAGDAERPPILCVPGLTRNARDFEGVAERLAGRYRVICVELRGRGESAYAKDPMSYVPLTYAQDLDRLIGELALDRLIVFGTSLGGIVAMLLAATHRERLAGVLLNDVGPVIEQAGLDRIRSYVGRNSAWPTWVHAARAVGELNRDVYPDYALEQWLRMAKQLYRLNQQGRIVPDYDAKIAEPFRAPGGEAGVDLWPALDAMAEIPMLIVRGERSDVLGVETLARMKKRLANAKSIIVPGVGHTPTLEEPVAVRAIDRFLAAITG</sequence>
<dbReference type="Gene3D" id="3.40.50.1820">
    <property type="entry name" value="alpha/beta hydrolase"/>
    <property type="match status" value="1"/>
</dbReference>
<feature type="domain" description="AB hydrolase-1" evidence="2">
    <location>
        <begin position="31"/>
        <end position="276"/>
    </location>
</feature>
<dbReference type="PANTHER" id="PTHR43798">
    <property type="entry name" value="MONOACYLGLYCEROL LIPASE"/>
    <property type="match status" value="1"/>
</dbReference>
<comment type="caution">
    <text evidence="3">The sequence shown here is derived from an EMBL/GenBank/DDBJ whole genome shotgun (WGS) entry which is preliminary data.</text>
</comment>
<dbReference type="InterPro" id="IPR050266">
    <property type="entry name" value="AB_hydrolase_sf"/>
</dbReference>
<organism evidence="3 4">
    <name type="scientific">Sphingomonas colocasiae</name>
    <dbReference type="NCBI Taxonomy" id="1848973"/>
    <lineage>
        <taxon>Bacteria</taxon>
        <taxon>Pseudomonadati</taxon>
        <taxon>Pseudomonadota</taxon>
        <taxon>Alphaproteobacteria</taxon>
        <taxon>Sphingomonadales</taxon>
        <taxon>Sphingomonadaceae</taxon>
        <taxon>Sphingomonas</taxon>
    </lineage>
</organism>
<evidence type="ECO:0000259" key="2">
    <source>
        <dbReference type="Pfam" id="PF12697"/>
    </source>
</evidence>
<protein>
    <submittedName>
        <fullName evidence="3">Alpha/beta hydrolase</fullName>
    </submittedName>
</protein>
<dbReference type="InterPro" id="IPR000073">
    <property type="entry name" value="AB_hydrolase_1"/>
</dbReference>
<keyword evidence="4" id="KW-1185">Reference proteome</keyword>
<dbReference type="PANTHER" id="PTHR43798:SF31">
    <property type="entry name" value="AB HYDROLASE SUPERFAMILY PROTEIN YCLE"/>
    <property type="match status" value="1"/>
</dbReference>
<proteinExistence type="predicted"/>
<dbReference type="Proteomes" id="UP000706039">
    <property type="component" value="Unassembled WGS sequence"/>
</dbReference>
<dbReference type="GO" id="GO:0016787">
    <property type="term" value="F:hydrolase activity"/>
    <property type="evidence" value="ECO:0007669"/>
    <property type="project" value="UniProtKB-KW"/>
</dbReference>
<reference evidence="3 4" key="1">
    <citation type="submission" date="2021-08" db="EMBL/GenBank/DDBJ databases">
        <authorList>
            <person name="Tuo L."/>
        </authorList>
    </citation>
    <scope>NUCLEOTIDE SEQUENCE [LARGE SCALE GENOMIC DNA]</scope>
    <source>
        <strain evidence="3 4">JCM 31229</strain>
    </source>
</reference>
<dbReference type="InterPro" id="IPR029058">
    <property type="entry name" value="AB_hydrolase_fold"/>
</dbReference>
<keyword evidence="1 3" id="KW-0378">Hydrolase</keyword>